<feature type="signal peptide" evidence="2">
    <location>
        <begin position="1"/>
        <end position="23"/>
    </location>
</feature>
<dbReference type="InterPro" id="IPR023346">
    <property type="entry name" value="Lysozyme-like_dom_sf"/>
</dbReference>
<evidence type="ECO:0000313" key="5">
    <source>
        <dbReference type="Proteomes" id="UP000252255"/>
    </source>
</evidence>
<gene>
    <name evidence="4" type="ORF">TH30_19725</name>
</gene>
<name>A0A367WP67_9PROT</name>
<dbReference type="EMBL" id="JPWI01000015">
    <property type="protein sequence ID" value="RCK43244.1"/>
    <property type="molecule type" value="Genomic_DNA"/>
</dbReference>
<feature type="domain" description="Transglycosylase SLT" evidence="3">
    <location>
        <begin position="29"/>
        <end position="156"/>
    </location>
</feature>
<dbReference type="AlphaFoldDB" id="A0A367WP67"/>
<comment type="caution">
    <text evidence="4">The sequence shown here is derived from an EMBL/GenBank/DDBJ whole genome shotgun (WGS) entry which is preliminary data.</text>
</comment>
<keyword evidence="2" id="KW-0732">Signal</keyword>
<sequence>MRAVQLGLIASLVFLVWQTNARASQCQDAIRAAERIYGIPQHLLLAMNEVETLWSNQAWAWSLNVSGKPRRYRNQKDMLNALDEITARTENVDIGCMQINWRWVGKICATDPADLVAPYPNAECSAMYLRSLHDQLGSWHKAVEAYHVGPNRKETAVIARASGYACKVGRKYAHLLGKENPC</sequence>
<dbReference type="SUPFAM" id="SSF53955">
    <property type="entry name" value="Lysozyme-like"/>
    <property type="match status" value="1"/>
</dbReference>
<feature type="chain" id="PRO_5016859068" description="Transglycosylase SLT domain-containing protein" evidence="2">
    <location>
        <begin position="24"/>
        <end position="182"/>
    </location>
</feature>
<reference evidence="4 5" key="1">
    <citation type="submission" date="2014-07" db="EMBL/GenBank/DDBJ databases">
        <title>Draft genome sequence of Thalassospira profundimaris PR54-5.</title>
        <authorList>
            <person name="Lai Q."/>
            <person name="Shao Z."/>
        </authorList>
    </citation>
    <scope>NUCLEOTIDE SEQUENCE [LARGE SCALE GENOMIC DNA]</scope>
    <source>
        <strain evidence="4 5">PR54-5</strain>
    </source>
</reference>
<dbReference type="Gene3D" id="1.10.530.10">
    <property type="match status" value="1"/>
</dbReference>
<evidence type="ECO:0000313" key="4">
    <source>
        <dbReference type="EMBL" id="RCK43244.1"/>
    </source>
</evidence>
<dbReference type="RefSeq" id="WP_114099715.1">
    <property type="nucleotide sequence ID" value="NZ_JPWI01000015.1"/>
</dbReference>
<dbReference type="OrthoDB" id="5945995at2"/>
<protein>
    <recommendedName>
        <fullName evidence="3">Transglycosylase SLT domain-containing protein</fullName>
    </recommendedName>
</protein>
<evidence type="ECO:0000256" key="1">
    <source>
        <dbReference type="ARBA" id="ARBA00009387"/>
    </source>
</evidence>
<accession>A0A367WP67</accession>
<evidence type="ECO:0000259" key="3">
    <source>
        <dbReference type="Pfam" id="PF01464"/>
    </source>
</evidence>
<dbReference type="InterPro" id="IPR008258">
    <property type="entry name" value="Transglycosylase_SLT_dom_1"/>
</dbReference>
<proteinExistence type="inferred from homology"/>
<dbReference type="Proteomes" id="UP000252255">
    <property type="component" value="Unassembled WGS sequence"/>
</dbReference>
<comment type="similarity">
    <text evidence="1">Belongs to the virb1 family.</text>
</comment>
<dbReference type="Pfam" id="PF01464">
    <property type="entry name" value="SLT"/>
    <property type="match status" value="1"/>
</dbReference>
<evidence type="ECO:0000256" key="2">
    <source>
        <dbReference type="SAM" id="SignalP"/>
    </source>
</evidence>
<organism evidence="4 5">
    <name type="scientific">Thalassospira profundimaris</name>
    <dbReference type="NCBI Taxonomy" id="502049"/>
    <lineage>
        <taxon>Bacteria</taxon>
        <taxon>Pseudomonadati</taxon>
        <taxon>Pseudomonadota</taxon>
        <taxon>Alphaproteobacteria</taxon>
        <taxon>Rhodospirillales</taxon>
        <taxon>Thalassospiraceae</taxon>
        <taxon>Thalassospira</taxon>
    </lineage>
</organism>